<reference evidence="2 3" key="1">
    <citation type="submission" date="2015-06" db="EMBL/GenBank/DDBJ databases">
        <title>Survival trade-offs in plant roots during colonization by closely related pathogenic and mutualistic fungi.</title>
        <authorList>
            <person name="Hacquard S."/>
            <person name="Kracher B."/>
            <person name="Hiruma K."/>
            <person name="Weinman A."/>
            <person name="Muench P."/>
            <person name="Garrido Oter R."/>
            <person name="Ver Loren van Themaat E."/>
            <person name="Dallerey J.-F."/>
            <person name="Damm U."/>
            <person name="Henrissat B."/>
            <person name="Lespinet O."/>
            <person name="Thon M."/>
            <person name="Kemen E."/>
            <person name="McHardy A.C."/>
            <person name="Schulze-Lefert P."/>
            <person name="O'Connell R.J."/>
        </authorList>
    </citation>
    <scope>NUCLEOTIDE SEQUENCE [LARGE SCALE GENOMIC DNA]</scope>
    <source>
        <strain evidence="2 3">MAFF 238704</strain>
    </source>
</reference>
<dbReference type="EMBL" id="LFIW01001818">
    <property type="protein sequence ID" value="KZL80724.1"/>
    <property type="molecule type" value="Genomic_DNA"/>
</dbReference>
<proteinExistence type="predicted"/>
<name>A0A167AZW5_COLIC</name>
<keyword evidence="3" id="KW-1185">Reference proteome</keyword>
<accession>A0A167AZW5</accession>
<feature type="domain" description="Endonuclease/exonuclease/phosphatase" evidence="1">
    <location>
        <begin position="21"/>
        <end position="80"/>
    </location>
</feature>
<dbReference type="InterPro" id="IPR005135">
    <property type="entry name" value="Endo/exonuclease/phosphatase"/>
</dbReference>
<dbReference type="STRING" id="1573173.A0A167AZW5"/>
<comment type="caution">
    <text evidence="2">The sequence shown here is derived from an EMBL/GenBank/DDBJ whole genome shotgun (WGS) entry which is preliminary data.</text>
</comment>
<dbReference type="GO" id="GO:0003824">
    <property type="term" value="F:catalytic activity"/>
    <property type="evidence" value="ECO:0007669"/>
    <property type="project" value="InterPro"/>
</dbReference>
<dbReference type="SUPFAM" id="SSF56219">
    <property type="entry name" value="DNase I-like"/>
    <property type="match status" value="1"/>
</dbReference>
<evidence type="ECO:0000313" key="2">
    <source>
        <dbReference type="EMBL" id="KZL80724.1"/>
    </source>
</evidence>
<dbReference type="Proteomes" id="UP000076584">
    <property type="component" value="Unassembled WGS sequence"/>
</dbReference>
<dbReference type="InterPro" id="IPR036691">
    <property type="entry name" value="Endo/exonu/phosph_ase_sf"/>
</dbReference>
<gene>
    <name evidence="2" type="ORF">CI238_11359</name>
</gene>
<protein>
    <submittedName>
        <fullName evidence="2">Putative transposable element</fullName>
    </submittedName>
</protein>
<dbReference type="Gene3D" id="3.60.10.10">
    <property type="entry name" value="Endonuclease/exonuclease/phosphatase"/>
    <property type="match status" value="1"/>
</dbReference>
<dbReference type="Pfam" id="PF14529">
    <property type="entry name" value="Exo_endo_phos_2"/>
    <property type="match status" value="1"/>
</dbReference>
<sequence>MGRKLSGLSQTRLSELNYRPDERTLSLLSALPRGTVTWEAKCQGQQDSTIDLVLISENLTRNLVKCRTLTNDYGSDHLAMQTELDVAPLKPGQKPRLLFENAPWKEIRDEIAGRLETLPTTGTVQQQTDYLMEAVLGTVHKLVPKAKSSLYAKRWWTKDLTQLRRVYIYWRNRARAEQALKRYYDAIWQQKKKHWDEFLADNTNIWKAAKYL</sequence>
<evidence type="ECO:0000259" key="1">
    <source>
        <dbReference type="Pfam" id="PF14529"/>
    </source>
</evidence>
<evidence type="ECO:0000313" key="3">
    <source>
        <dbReference type="Proteomes" id="UP000076584"/>
    </source>
</evidence>
<organism evidence="2 3">
    <name type="scientific">Colletotrichum incanum</name>
    <name type="common">Soybean anthracnose fungus</name>
    <dbReference type="NCBI Taxonomy" id="1573173"/>
    <lineage>
        <taxon>Eukaryota</taxon>
        <taxon>Fungi</taxon>
        <taxon>Dikarya</taxon>
        <taxon>Ascomycota</taxon>
        <taxon>Pezizomycotina</taxon>
        <taxon>Sordariomycetes</taxon>
        <taxon>Hypocreomycetidae</taxon>
        <taxon>Glomerellales</taxon>
        <taxon>Glomerellaceae</taxon>
        <taxon>Colletotrichum</taxon>
        <taxon>Colletotrichum spaethianum species complex</taxon>
    </lineage>
</organism>
<dbReference type="AlphaFoldDB" id="A0A167AZW5"/>